<proteinExistence type="predicted"/>
<dbReference type="PANTHER" id="PTHR30055">
    <property type="entry name" value="HTH-TYPE TRANSCRIPTIONAL REGULATOR RUTR"/>
    <property type="match status" value="1"/>
</dbReference>
<dbReference type="PANTHER" id="PTHR30055:SF234">
    <property type="entry name" value="HTH-TYPE TRANSCRIPTIONAL REGULATOR BETI"/>
    <property type="match status" value="1"/>
</dbReference>
<name>A0A1T4XWU5_9MICO</name>
<feature type="domain" description="HTH tetR-type" evidence="6">
    <location>
        <begin position="31"/>
        <end position="91"/>
    </location>
</feature>
<reference evidence="8" key="1">
    <citation type="submission" date="2017-02" db="EMBL/GenBank/DDBJ databases">
        <authorList>
            <person name="Varghese N."/>
            <person name="Submissions S."/>
        </authorList>
    </citation>
    <scope>NUCLEOTIDE SEQUENCE [LARGE SCALE GENOMIC DNA]</scope>
    <source>
        <strain evidence="8">VKM Ac-2052</strain>
    </source>
</reference>
<dbReference type="EMBL" id="FUYG01000004">
    <property type="protein sequence ID" value="SKA94006.1"/>
    <property type="molecule type" value="Genomic_DNA"/>
</dbReference>
<evidence type="ECO:0000259" key="6">
    <source>
        <dbReference type="PROSITE" id="PS50977"/>
    </source>
</evidence>
<gene>
    <name evidence="7" type="ORF">SAMN06295879_1871</name>
</gene>
<evidence type="ECO:0000313" key="8">
    <source>
        <dbReference type="Proteomes" id="UP000189735"/>
    </source>
</evidence>
<protein>
    <submittedName>
        <fullName evidence="7">Transcriptional regulator, TetR family</fullName>
    </submittedName>
</protein>
<dbReference type="InterPro" id="IPR009057">
    <property type="entry name" value="Homeodomain-like_sf"/>
</dbReference>
<dbReference type="GO" id="GO:0000976">
    <property type="term" value="F:transcription cis-regulatory region binding"/>
    <property type="evidence" value="ECO:0007669"/>
    <property type="project" value="TreeGrafter"/>
</dbReference>
<keyword evidence="2 4" id="KW-0238">DNA-binding</keyword>
<organism evidence="7 8">
    <name type="scientific">Agreia bicolorata</name>
    <dbReference type="NCBI Taxonomy" id="110935"/>
    <lineage>
        <taxon>Bacteria</taxon>
        <taxon>Bacillati</taxon>
        <taxon>Actinomycetota</taxon>
        <taxon>Actinomycetes</taxon>
        <taxon>Micrococcales</taxon>
        <taxon>Microbacteriaceae</taxon>
        <taxon>Agreia</taxon>
    </lineage>
</organism>
<evidence type="ECO:0000256" key="3">
    <source>
        <dbReference type="ARBA" id="ARBA00023163"/>
    </source>
</evidence>
<dbReference type="InterPro" id="IPR050109">
    <property type="entry name" value="HTH-type_TetR-like_transc_reg"/>
</dbReference>
<evidence type="ECO:0000256" key="2">
    <source>
        <dbReference type="ARBA" id="ARBA00023125"/>
    </source>
</evidence>
<feature type="DNA-binding region" description="H-T-H motif" evidence="4">
    <location>
        <begin position="54"/>
        <end position="73"/>
    </location>
</feature>
<dbReference type="PRINTS" id="PR00455">
    <property type="entry name" value="HTHTETR"/>
</dbReference>
<keyword evidence="1" id="KW-0805">Transcription regulation</keyword>
<evidence type="ECO:0000256" key="1">
    <source>
        <dbReference type="ARBA" id="ARBA00023015"/>
    </source>
</evidence>
<dbReference type="Gene3D" id="1.10.357.10">
    <property type="entry name" value="Tetracycline Repressor, domain 2"/>
    <property type="match status" value="1"/>
</dbReference>
<evidence type="ECO:0000256" key="4">
    <source>
        <dbReference type="PROSITE-ProRule" id="PRU00335"/>
    </source>
</evidence>
<feature type="region of interest" description="Disordered" evidence="5">
    <location>
        <begin position="1"/>
        <end position="29"/>
    </location>
</feature>
<dbReference type="PROSITE" id="PS50977">
    <property type="entry name" value="HTH_TETR_2"/>
    <property type="match status" value="1"/>
</dbReference>
<dbReference type="InterPro" id="IPR001647">
    <property type="entry name" value="HTH_TetR"/>
</dbReference>
<dbReference type="Pfam" id="PF00440">
    <property type="entry name" value="TetR_N"/>
    <property type="match status" value="1"/>
</dbReference>
<dbReference type="Proteomes" id="UP000189735">
    <property type="component" value="Unassembled WGS sequence"/>
</dbReference>
<keyword evidence="3" id="KW-0804">Transcription</keyword>
<evidence type="ECO:0000256" key="5">
    <source>
        <dbReference type="SAM" id="MobiDB-lite"/>
    </source>
</evidence>
<dbReference type="SUPFAM" id="SSF46689">
    <property type="entry name" value="Homeodomain-like"/>
    <property type="match status" value="1"/>
</dbReference>
<evidence type="ECO:0000313" key="7">
    <source>
        <dbReference type="EMBL" id="SKA94006.1"/>
    </source>
</evidence>
<dbReference type="GO" id="GO:0003700">
    <property type="term" value="F:DNA-binding transcription factor activity"/>
    <property type="evidence" value="ECO:0007669"/>
    <property type="project" value="TreeGrafter"/>
</dbReference>
<accession>A0A1T4XWU5</accession>
<sequence>MLLDGAGAATIEAMPDTPENPPIDTAAPASASTRDRIIDAFAELLGENGERAATLDAVAAAAGVSKGGLLYHFGSKEALIEGVLERLATLVERDVAAIRSSPSGPVAHLIRTSMATGSALDKALVATSRLAQASNSTARDALRAANEAWYSIVLESTGDPVLSRAIMLISDGLAYGSAFLPGSSTPETAELSASDIDDLVDLITEVTAQRTGH</sequence>
<dbReference type="AlphaFoldDB" id="A0A1T4XWU5"/>